<dbReference type="AlphaFoldDB" id="A0A9E8SQM8"/>
<dbReference type="GO" id="GO:0019305">
    <property type="term" value="P:dTDP-rhamnose biosynthetic process"/>
    <property type="evidence" value="ECO:0007669"/>
    <property type="project" value="UniProtKB-UniRule"/>
</dbReference>
<evidence type="ECO:0000256" key="2">
    <source>
        <dbReference type="ARBA" id="ARBA00001997"/>
    </source>
</evidence>
<dbReference type="GO" id="GO:0008830">
    <property type="term" value="F:dTDP-4-dehydrorhamnose 3,5-epimerase activity"/>
    <property type="evidence" value="ECO:0007669"/>
    <property type="project" value="UniProtKB-UniRule"/>
</dbReference>
<comment type="catalytic activity">
    <reaction evidence="1 7">
        <text>dTDP-4-dehydro-6-deoxy-alpha-D-glucose = dTDP-4-dehydro-beta-L-rhamnose</text>
        <dbReference type="Rhea" id="RHEA:16969"/>
        <dbReference type="ChEBI" id="CHEBI:57649"/>
        <dbReference type="ChEBI" id="CHEBI:62830"/>
        <dbReference type="EC" id="5.1.3.13"/>
    </reaction>
</comment>
<dbReference type="SUPFAM" id="SSF51182">
    <property type="entry name" value="RmlC-like cupins"/>
    <property type="match status" value="1"/>
</dbReference>
<dbReference type="PANTHER" id="PTHR21047">
    <property type="entry name" value="DTDP-6-DEOXY-D-GLUCOSE-3,5 EPIMERASE"/>
    <property type="match status" value="1"/>
</dbReference>
<evidence type="ECO:0000256" key="7">
    <source>
        <dbReference type="RuleBase" id="RU364069"/>
    </source>
</evidence>
<dbReference type="Pfam" id="PF00908">
    <property type="entry name" value="dTDP_sugar_isom"/>
    <property type="match status" value="1"/>
</dbReference>
<dbReference type="NCBIfam" id="TIGR01221">
    <property type="entry name" value="rmlC"/>
    <property type="match status" value="1"/>
</dbReference>
<feature type="site" description="Participates in a stacking interaction with the thymidine ring of dTDP-4-oxo-6-deoxyglucose" evidence="6">
    <location>
        <position position="136"/>
    </location>
</feature>
<gene>
    <name evidence="8" type="primary">rfbC</name>
    <name evidence="8" type="ORF">ON006_04475</name>
</gene>
<dbReference type="InterPro" id="IPR014710">
    <property type="entry name" value="RmlC-like_jellyroll"/>
</dbReference>
<keyword evidence="9" id="KW-1185">Reference proteome</keyword>
<evidence type="ECO:0000256" key="6">
    <source>
        <dbReference type="PIRSR" id="PIRSR600888-3"/>
    </source>
</evidence>
<proteinExistence type="inferred from homology"/>
<reference evidence="8" key="1">
    <citation type="submission" date="2022-11" db="EMBL/GenBank/DDBJ databases">
        <title>Dyadobacter pollutisoli sp. nov., isolated from plastic dumped soil.</title>
        <authorList>
            <person name="Kim J.M."/>
            <person name="Kim K.R."/>
            <person name="Lee J.K."/>
            <person name="Hao L."/>
            <person name="Jeon C.O."/>
        </authorList>
    </citation>
    <scope>NUCLEOTIDE SEQUENCE</scope>
    <source>
        <strain evidence="8">U1</strain>
    </source>
</reference>
<feature type="active site" description="Proton acceptor" evidence="5">
    <location>
        <position position="61"/>
    </location>
</feature>
<dbReference type="CDD" id="cd00438">
    <property type="entry name" value="cupin_RmlC"/>
    <property type="match status" value="1"/>
</dbReference>
<evidence type="ECO:0000313" key="8">
    <source>
        <dbReference type="EMBL" id="WAC13217.1"/>
    </source>
</evidence>
<accession>A0A9E8SQM8</accession>
<dbReference type="EMBL" id="CP112998">
    <property type="protein sequence ID" value="WAC13217.1"/>
    <property type="molecule type" value="Genomic_DNA"/>
</dbReference>
<evidence type="ECO:0000256" key="1">
    <source>
        <dbReference type="ARBA" id="ARBA00001298"/>
    </source>
</evidence>
<dbReference type="PANTHER" id="PTHR21047:SF2">
    <property type="entry name" value="THYMIDINE DIPHOSPHO-4-KETO-RHAMNOSE 3,5-EPIMERASE"/>
    <property type="match status" value="1"/>
</dbReference>
<sequence>MNIRSTTLKDVIEIIPNIFSDERGFFFESFNENTWKKQGLPYSFKQDNQSYSIKNVVRGLHFQTGEHAQGKLVRVIKGRVLDIALDLRQESPTFGKYELFDLDSESGKMIYIPEGFAHGFAALEDSIFHYKCTGEYCKSAEAGIHWNDSSLKIPWEVDSPIVSLKDQMLPTFEEYLQGSYSVN</sequence>
<dbReference type="EC" id="5.1.3.13" evidence="3 7"/>
<comment type="subunit">
    <text evidence="7">Homodimer.</text>
</comment>
<dbReference type="InterPro" id="IPR000888">
    <property type="entry name" value="RmlC-like"/>
</dbReference>
<comment type="pathway">
    <text evidence="7">Carbohydrate biosynthesis; dTDP-L-rhamnose biosynthesis.</text>
</comment>
<comment type="similarity">
    <text evidence="7">Belongs to the dTDP-4-dehydrorhamnose 3,5-epimerase family.</text>
</comment>
<evidence type="ECO:0000256" key="5">
    <source>
        <dbReference type="PIRSR" id="PIRSR600888-1"/>
    </source>
</evidence>
<evidence type="ECO:0000256" key="3">
    <source>
        <dbReference type="ARBA" id="ARBA00012098"/>
    </source>
</evidence>
<dbReference type="Gene3D" id="2.60.120.10">
    <property type="entry name" value="Jelly Rolls"/>
    <property type="match status" value="1"/>
</dbReference>
<evidence type="ECO:0000313" key="9">
    <source>
        <dbReference type="Proteomes" id="UP001164653"/>
    </source>
</evidence>
<organism evidence="8 9">
    <name type="scientific">Dyadobacter pollutisoli</name>
    <dbReference type="NCBI Taxonomy" id="2910158"/>
    <lineage>
        <taxon>Bacteria</taxon>
        <taxon>Pseudomonadati</taxon>
        <taxon>Bacteroidota</taxon>
        <taxon>Cytophagia</taxon>
        <taxon>Cytophagales</taxon>
        <taxon>Spirosomataceae</taxon>
        <taxon>Dyadobacter</taxon>
    </lineage>
</organism>
<dbReference type="RefSeq" id="WP_244824990.1">
    <property type="nucleotide sequence ID" value="NZ_CP112998.1"/>
</dbReference>
<dbReference type="GO" id="GO:0005829">
    <property type="term" value="C:cytosol"/>
    <property type="evidence" value="ECO:0007669"/>
    <property type="project" value="TreeGrafter"/>
</dbReference>
<comment type="function">
    <text evidence="2 7">Catalyzes the epimerization of the C3' and C5'positions of dTDP-6-deoxy-D-xylo-4-hexulose, forming dTDP-6-deoxy-L-lyxo-4-hexulose.</text>
</comment>
<evidence type="ECO:0000256" key="4">
    <source>
        <dbReference type="ARBA" id="ARBA00019595"/>
    </source>
</evidence>
<name>A0A9E8SQM8_9BACT</name>
<feature type="active site" description="Proton donor" evidence="5">
    <location>
        <position position="130"/>
    </location>
</feature>
<dbReference type="Proteomes" id="UP001164653">
    <property type="component" value="Chromosome"/>
</dbReference>
<dbReference type="InterPro" id="IPR011051">
    <property type="entry name" value="RmlC_Cupin_sf"/>
</dbReference>
<dbReference type="KEGG" id="dpf:ON006_04475"/>
<dbReference type="GO" id="GO:0000271">
    <property type="term" value="P:polysaccharide biosynthetic process"/>
    <property type="evidence" value="ECO:0007669"/>
    <property type="project" value="TreeGrafter"/>
</dbReference>
<protein>
    <recommendedName>
        <fullName evidence="4 7">dTDP-4-dehydrorhamnose 3,5-epimerase</fullName>
        <ecNumber evidence="3 7">5.1.3.13</ecNumber>
    </recommendedName>
    <alternativeName>
        <fullName evidence="7">Thymidine diphospho-4-keto-rhamnose 3,5-epimerase</fullName>
    </alternativeName>
</protein>
<keyword evidence="7 8" id="KW-0413">Isomerase</keyword>